<evidence type="ECO:0000313" key="4">
    <source>
        <dbReference type="Proteomes" id="UP001378960"/>
    </source>
</evidence>
<dbReference type="GO" id="GO:0000139">
    <property type="term" value="C:Golgi membrane"/>
    <property type="evidence" value="ECO:0007669"/>
    <property type="project" value="TreeGrafter"/>
</dbReference>
<dbReference type="AlphaFoldDB" id="A0AAV5R907"/>
<keyword evidence="1" id="KW-0472">Membrane</keyword>
<feature type="transmembrane region" description="Helical" evidence="1">
    <location>
        <begin position="168"/>
        <end position="195"/>
    </location>
</feature>
<protein>
    <submittedName>
        <fullName evidence="3">Kei1 protein</fullName>
    </submittedName>
</protein>
<name>A0AAV5R907_PICKL</name>
<keyword evidence="1" id="KW-1133">Transmembrane helix</keyword>
<gene>
    <name evidence="2" type="ORF">DAPK24_040650</name>
    <name evidence="3" type="ORF">DAPK24_040850</name>
</gene>
<dbReference type="PANTHER" id="PTHR28077">
    <property type="entry name" value="INOSITOL PHOSPHORYLCERAMIDE SYNTHASE REGULATORY SUBUNIT KEI1"/>
    <property type="match status" value="1"/>
</dbReference>
<dbReference type="GO" id="GO:0070917">
    <property type="term" value="F:inositol phosphoceramide synthase regulator activity"/>
    <property type="evidence" value="ECO:0007669"/>
    <property type="project" value="InterPro"/>
</dbReference>
<dbReference type="Proteomes" id="UP001378960">
    <property type="component" value="Unassembled WGS sequence"/>
</dbReference>
<keyword evidence="1" id="KW-0812">Transmembrane</keyword>
<evidence type="ECO:0000313" key="2">
    <source>
        <dbReference type="EMBL" id="GMM47467.1"/>
    </source>
</evidence>
<feature type="transmembrane region" description="Helical" evidence="1">
    <location>
        <begin position="12"/>
        <end position="32"/>
    </location>
</feature>
<evidence type="ECO:0000256" key="1">
    <source>
        <dbReference type="SAM" id="Phobius"/>
    </source>
</evidence>
<sequence length="221" mass="25439">MFFRLLPLHTGVELIFIFTAINKMSGVYGLLSLFTNHPINFIQWMYYLLNTLFVILTMICYTYLKKTASFSLSNTSLNTDENMITIKFIAAFIVFYFIDFFTGNLFMVYLANLWLTEEYLETDSSSLSSSSSSSSTSSSSSSIKKTISHMLNKRVSDVLSEQSASEGYEIFVCVVTILISECFRLYFMAIVLSYYLRLRKRISRTCFGFGTRFVDLLDKLK</sequence>
<feature type="transmembrane region" description="Helical" evidence="1">
    <location>
        <begin position="85"/>
        <end position="111"/>
    </location>
</feature>
<dbReference type="InterPro" id="IPR013862">
    <property type="entry name" value="Kei1"/>
</dbReference>
<accession>A0AAV5R907</accession>
<comment type="caution">
    <text evidence="2">The sequence shown here is derived from an EMBL/GenBank/DDBJ whole genome shotgun (WGS) entry which is preliminary data.</text>
</comment>
<dbReference type="PANTHER" id="PTHR28077:SF1">
    <property type="entry name" value="INOSITOL PHOSPHORYLCERAMIDE SYNTHASE REGULATORY SUBUNIT KEI1"/>
    <property type="match status" value="1"/>
</dbReference>
<dbReference type="EMBL" id="BTGB01000008">
    <property type="protein sequence ID" value="GMM47467.1"/>
    <property type="molecule type" value="Genomic_DNA"/>
</dbReference>
<reference evidence="2 4" key="1">
    <citation type="journal article" date="2023" name="Elife">
        <title>Identification of key yeast species and microbe-microbe interactions impacting larval growth of Drosophila in the wild.</title>
        <authorList>
            <person name="Mure A."/>
            <person name="Sugiura Y."/>
            <person name="Maeda R."/>
            <person name="Honda K."/>
            <person name="Sakurai N."/>
            <person name="Takahashi Y."/>
            <person name="Watada M."/>
            <person name="Katoh T."/>
            <person name="Gotoh A."/>
            <person name="Gotoh Y."/>
            <person name="Taniguchi I."/>
            <person name="Nakamura K."/>
            <person name="Hayashi T."/>
            <person name="Katayama T."/>
            <person name="Uemura T."/>
            <person name="Hattori Y."/>
        </authorList>
    </citation>
    <scope>NUCLEOTIDE SEQUENCE [LARGE SCALE GENOMIC DNA]</scope>
    <source>
        <strain evidence="2 4">PK-24</strain>
    </source>
</reference>
<dbReference type="GO" id="GO:0006673">
    <property type="term" value="P:inositol phosphoceramide metabolic process"/>
    <property type="evidence" value="ECO:0007669"/>
    <property type="project" value="InterPro"/>
</dbReference>
<dbReference type="GO" id="GO:0070916">
    <property type="term" value="C:inositol phosphoceramide synthase complex"/>
    <property type="evidence" value="ECO:0007669"/>
    <property type="project" value="TreeGrafter"/>
</dbReference>
<keyword evidence="4" id="KW-1185">Reference proteome</keyword>
<evidence type="ECO:0000313" key="3">
    <source>
        <dbReference type="EMBL" id="GMM47487.1"/>
    </source>
</evidence>
<reference evidence="2" key="2">
    <citation type="submission" date="2023-06" db="EMBL/GenBank/DDBJ databases">
        <authorList>
            <person name="Mure A."/>
            <person name="Hattori Y."/>
        </authorList>
    </citation>
    <scope>NUCLEOTIDE SEQUENCE</scope>
    <source>
        <strain evidence="2">PK-24</strain>
    </source>
</reference>
<dbReference type="Pfam" id="PF08552">
    <property type="entry name" value="Kei1"/>
    <property type="match status" value="1"/>
</dbReference>
<feature type="transmembrane region" description="Helical" evidence="1">
    <location>
        <begin position="44"/>
        <end position="64"/>
    </location>
</feature>
<dbReference type="EMBL" id="BTGB01000009">
    <property type="protein sequence ID" value="GMM47487.1"/>
    <property type="molecule type" value="Genomic_DNA"/>
</dbReference>
<proteinExistence type="predicted"/>
<organism evidence="2 4">
    <name type="scientific">Pichia kluyveri</name>
    <name type="common">Yeast</name>
    <dbReference type="NCBI Taxonomy" id="36015"/>
    <lineage>
        <taxon>Eukaryota</taxon>
        <taxon>Fungi</taxon>
        <taxon>Dikarya</taxon>
        <taxon>Ascomycota</taxon>
        <taxon>Saccharomycotina</taxon>
        <taxon>Pichiomycetes</taxon>
        <taxon>Pichiales</taxon>
        <taxon>Pichiaceae</taxon>
        <taxon>Pichia</taxon>
    </lineage>
</organism>